<name>A0A6A6RRE9_9PLEO</name>
<reference evidence="1" key="1">
    <citation type="journal article" date="2020" name="Stud. Mycol.">
        <title>101 Dothideomycetes genomes: a test case for predicting lifestyles and emergence of pathogens.</title>
        <authorList>
            <person name="Haridas S."/>
            <person name="Albert R."/>
            <person name="Binder M."/>
            <person name="Bloem J."/>
            <person name="Labutti K."/>
            <person name="Salamov A."/>
            <person name="Andreopoulos B."/>
            <person name="Baker S."/>
            <person name="Barry K."/>
            <person name="Bills G."/>
            <person name="Bluhm B."/>
            <person name="Cannon C."/>
            <person name="Castanera R."/>
            <person name="Culley D."/>
            <person name="Daum C."/>
            <person name="Ezra D."/>
            <person name="Gonzalez J."/>
            <person name="Henrissat B."/>
            <person name="Kuo A."/>
            <person name="Liang C."/>
            <person name="Lipzen A."/>
            <person name="Lutzoni F."/>
            <person name="Magnuson J."/>
            <person name="Mondo S."/>
            <person name="Nolan M."/>
            <person name="Ohm R."/>
            <person name="Pangilinan J."/>
            <person name="Park H.-J."/>
            <person name="Ramirez L."/>
            <person name="Alfaro M."/>
            <person name="Sun H."/>
            <person name="Tritt A."/>
            <person name="Yoshinaga Y."/>
            <person name="Zwiers L.-H."/>
            <person name="Turgeon B."/>
            <person name="Goodwin S."/>
            <person name="Spatafora J."/>
            <person name="Crous P."/>
            <person name="Grigoriev I."/>
        </authorList>
    </citation>
    <scope>NUCLEOTIDE SEQUENCE</scope>
    <source>
        <strain evidence="1">CBS 473.64</strain>
    </source>
</reference>
<accession>A0A6A6RRE9</accession>
<dbReference type="EMBL" id="MU006791">
    <property type="protein sequence ID" value="KAF2637930.1"/>
    <property type="molecule type" value="Genomic_DNA"/>
</dbReference>
<gene>
    <name evidence="1" type="ORF">P280DRAFT_491890</name>
</gene>
<sequence length="244" mass="26623">MLSKYSISHTCQPWIETPHSAARKGGFTRTLKHLRSAEAGLWARIFGSPLGGNFKFLRERSDDELLSVTQLLTRYFIPIVASFVSLTKRKVPVYMVTGIVIAVGAKLSKVHSKKTNASGELSGTYPNSGITGGVNAGMGKEDSASAAFDGSKDYVLGLRVRKIWWNKEGLRQTSDKVAGATLNANKKAEKPSMLEGAEFVDDFTVSQDKSPHDVKIYSIEENENGIEASNWVFPSHQEIDGAGI</sequence>
<evidence type="ECO:0000313" key="2">
    <source>
        <dbReference type="Proteomes" id="UP000799753"/>
    </source>
</evidence>
<dbReference type="Proteomes" id="UP000799753">
    <property type="component" value="Unassembled WGS sequence"/>
</dbReference>
<proteinExistence type="predicted"/>
<organism evidence="1 2">
    <name type="scientific">Massarina eburnea CBS 473.64</name>
    <dbReference type="NCBI Taxonomy" id="1395130"/>
    <lineage>
        <taxon>Eukaryota</taxon>
        <taxon>Fungi</taxon>
        <taxon>Dikarya</taxon>
        <taxon>Ascomycota</taxon>
        <taxon>Pezizomycotina</taxon>
        <taxon>Dothideomycetes</taxon>
        <taxon>Pleosporomycetidae</taxon>
        <taxon>Pleosporales</taxon>
        <taxon>Massarineae</taxon>
        <taxon>Massarinaceae</taxon>
        <taxon>Massarina</taxon>
    </lineage>
</organism>
<evidence type="ECO:0000313" key="1">
    <source>
        <dbReference type="EMBL" id="KAF2637930.1"/>
    </source>
</evidence>
<dbReference type="AlphaFoldDB" id="A0A6A6RRE9"/>
<keyword evidence="2" id="KW-1185">Reference proteome</keyword>
<protein>
    <submittedName>
        <fullName evidence="1">Uncharacterized protein</fullName>
    </submittedName>
</protein>
<dbReference type="OrthoDB" id="4500473at2759"/>